<organism evidence="3 4">
    <name type="scientific">Candidatus Woesebacteria bacterium GW2011_GWA2_33_28</name>
    <dbReference type="NCBI Taxonomy" id="1618561"/>
    <lineage>
        <taxon>Bacteria</taxon>
        <taxon>Candidatus Woeseibacteriota</taxon>
    </lineage>
</organism>
<dbReference type="AlphaFoldDB" id="A0A0G0C4T2"/>
<gene>
    <name evidence="3" type="ORF">UR38_C0013G0020</name>
</gene>
<evidence type="ECO:0000313" key="4">
    <source>
        <dbReference type="Proteomes" id="UP000033995"/>
    </source>
</evidence>
<feature type="region of interest" description="Disordered" evidence="1">
    <location>
        <begin position="1"/>
        <end position="23"/>
    </location>
</feature>
<dbReference type="Proteomes" id="UP000033995">
    <property type="component" value="Unassembled WGS sequence"/>
</dbReference>
<comment type="caution">
    <text evidence="3">The sequence shown here is derived from an EMBL/GenBank/DDBJ whole genome shotgun (WGS) entry which is preliminary data.</text>
</comment>
<name>A0A0G0C4T2_9BACT</name>
<evidence type="ECO:0000313" key="3">
    <source>
        <dbReference type="EMBL" id="KKP46235.1"/>
    </source>
</evidence>
<sequence length="116" mass="13274">MNNKKLTKEKRPTLTEENKTLKDSMKSLQDENTNLSQDFHRIDKENAVMNEKLSGLGWRDFCKNIGWLGIGSAITAGIGKQYKEGLLIAIVSGFFFMTFSLYDSFNQKKQKFAEKV</sequence>
<keyword evidence="2" id="KW-0812">Transmembrane</keyword>
<feature type="transmembrane region" description="Helical" evidence="2">
    <location>
        <begin position="85"/>
        <end position="102"/>
    </location>
</feature>
<evidence type="ECO:0000256" key="1">
    <source>
        <dbReference type="SAM" id="MobiDB-lite"/>
    </source>
</evidence>
<proteinExistence type="predicted"/>
<reference evidence="3 4" key="1">
    <citation type="journal article" date="2015" name="Nature">
        <title>rRNA introns, odd ribosomes, and small enigmatic genomes across a large radiation of phyla.</title>
        <authorList>
            <person name="Brown C.T."/>
            <person name="Hug L.A."/>
            <person name="Thomas B.C."/>
            <person name="Sharon I."/>
            <person name="Castelle C.J."/>
            <person name="Singh A."/>
            <person name="Wilkins M.J."/>
            <person name="Williams K.H."/>
            <person name="Banfield J.F."/>
        </authorList>
    </citation>
    <scope>NUCLEOTIDE SEQUENCE [LARGE SCALE GENOMIC DNA]</scope>
</reference>
<keyword evidence="2" id="KW-1133">Transmembrane helix</keyword>
<dbReference type="EMBL" id="LBOZ01000013">
    <property type="protein sequence ID" value="KKP46235.1"/>
    <property type="molecule type" value="Genomic_DNA"/>
</dbReference>
<accession>A0A0G0C4T2</accession>
<feature type="compositionally biased region" description="Basic and acidic residues" evidence="1">
    <location>
        <begin position="9"/>
        <end position="23"/>
    </location>
</feature>
<protein>
    <submittedName>
        <fullName evidence="3">Uncharacterized protein</fullName>
    </submittedName>
</protein>
<evidence type="ECO:0000256" key="2">
    <source>
        <dbReference type="SAM" id="Phobius"/>
    </source>
</evidence>
<keyword evidence="2" id="KW-0472">Membrane</keyword>